<organism evidence="1 2">
    <name type="scientific">Quercus suber</name>
    <name type="common">Cork oak</name>
    <dbReference type="NCBI Taxonomy" id="58331"/>
    <lineage>
        <taxon>Eukaryota</taxon>
        <taxon>Viridiplantae</taxon>
        <taxon>Streptophyta</taxon>
        <taxon>Embryophyta</taxon>
        <taxon>Tracheophyta</taxon>
        <taxon>Spermatophyta</taxon>
        <taxon>Magnoliopsida</taxon>
        <taxon>eudicotyledons</taxon>
        <taxon>Gunneridae</taxon>
        <taxon>Pentapetalae</taxon>
        <taxon>rosids</taxon>
        <taxon>fabids</taxon>
        <taxon>Fagales</taxon>
        <taxon>Fagaceae</taxon>
        <taxon>Quercus</taxon>
    </lineage>
</organism>
<keyword evidence="2" id="KW-1185">Reference proteome</keyword>
<reference evidence="1 2" key="1">
    <citation type="journal article" date="2018" name="Sci. Data">
        <title>The draft genome sequence of cork oak.</title>
        <authorList>
            <person name="Ramos A.M."/>
            <person name="Usie A."/>
            <person name="Barbosa P."/>
            <person name="Barros P.M."/>
            <person name="Capote T."/>
            <person name="Chaves I."/>
            <person name="Simoes F."/>
            <person name="Abreu I."/>
            <person name="Carrasquinho I."/>
            <person name="Faro C."/>
            <person name="Guimaraes J.B."/>
            <person name="Mendonca D."/>
            <person name="Nobrega F."/>
            <person name="Rodrigues L."/>
            <person name="Saibo N.J.M."/>
            <person name="Varela M.C."/>
            <person name="Egas C."/>
            <person name="Matos J."/>
            <person name="Miguel C.M."/>
            <person name="Oliveira M.M."/>
            <person name="Ricardo C.P."/>
            <person name="Goncalves S."/>
        </authorList>
    </citation>
    <scope>NUCLEOTIDE SEQUENCE [LARGE SCALE GENOMIC DNA]</scope>
    <source>
        <strain evidence="2">cv. HL8</strain>
    </source>
</reference>
<protein>
    <submittedName>
        <fullName evidence="1">Uncharacterized protein</fullName>
    </submittedName>
</protein>
<dbReference type="Proteomes" id="UP000237347">
    <property type="component" value="Unassembled WGS sequence"/>
</dbReference>
<evidence type="ECO:0000313" key="2">
    <source>
        <dbReference type="Proteomes" id="UP000237347"/>
    </source>
</evidence>
<dbReference type="EMBL" id="PKMF04000674">
    <property type="protein sequence ID" value="KAK7822215.1"/>
    <property type="molecule type" value="Genomic_DNA"/>
</dbReference>
<sequence>MYRFTAEMLMDHLFLNGLSDEELLAVTCVSSRDGNFCLTRGYPAWPDPNGPGFT</sequence>
<comment type="caution">
    <text evidence="1">The sequence shown here is derived from an EMBL/GenBank/DDBJ whole genome shotgun (WGS) entry which is preliminary data.</text>
</comment>
<name>A0AAW0J625_QUESU</name>
<evidence type="ECO:0000313" key="1">
    <source>
        <dbReference type="EMBL" id="KAK7822215.1"/>
    </source>
</evidence>
<gene>
    <name evidence="1" type="ORF">CFP56_036941</name>
</gene>
<dbReference type="AlphaFoldDB" id="A0AAW0J625"/>
<accession>A0AAW0J625</accession>
<proteinExistence type="predicted"/>